<name>A0ABQ5BYE1_9ASTR</name>
<dbReference type="Proteomes" id="UP001151760">
    <property type="component" value="Unassembled WGS sequence"/>
</dbReference>
<dbReference type="Gene3D" id="1.25.10.10">
    <property type="entry name" value="Leucine-rich Repeat Variant"/>
    <property type="match status" value="1"/>
</dbReference>
<dbReference type="InterPro" id="IPR001494">
    <property type="entry name" value="Importin-beta_N"/>
</dbReference>
<feature type="domain" description="Importin N-terminal" evidence="6">
    <location>
        <begin position="23"/>
        <end position="103"/>
    </location>
</feature>
<reference evidence="7" key="2">
    <citation type="submission" date="2022-01" db="EMBL/GenBank/DDBJ databases">
        <authorList>
            <person name="Yamashiro T."/>
            <person name="Shiraishi A."/>
            <person name="Satake H."/>
            <person name="Nakayama K."/>
        </authorList>
    </citation>
    <scope>NUCLEOTIDE SEQUENCE</scope>
</reference>
<keyword evidence="2" id="KW-0813">Transport</keyword>
<dbReference type="Pfam" id="PF25574">
    <property type="entry name" value="TPR_IMB1"/>
    <property type="match status" value="1"/>
</dbReference>
<evidence type="ECO:0000256" key="1">
    <source>
        <dbReference type="ARBA" id="ARBA00004496"/>
    </source>
</evidence>
<keyword evidence="8" id="KW-1185">Reference proteome</keyword>
<evidence type="ECO:0000256" key="5">
    <source>
        <dbReference type="ARBA" id="ARBA00022927"/>
    </source>
</evidence>
<dbReference type="EMBL" id="BQNB010013684">
    <property type="protein sequence ID" value="GJT19012.1"/>
    <property type="molecule type" value="Genomic_DNA"/>
</dbReference>
<dbReference type="Pfam" id="PF13513">
    <property type="entry name" value="HEAT_EZ"/>
    <property type="match status" value="1"/>
</dbReference>
<dbReference type="PANTHER" id="PTHR10527">
    <property type="entry name" value="IMPORTIN BETA"/>
    <property type="match status" value="1"/>
</dbReference>
<dbReference type="SMART" id="SM00913">
    <property type="entry name" value="IBN_N"/>
    <property type="match status" value="1"/>
</dbReference>
<evidence type="ECO:0000256" key="3">
    <source>
        <dbReference type="ARBA" id="ARBA00022490"/>
    </source>
</evidence>
<evidence type="ECO:0000256" key="2">
    <source>
        <dbReference type="ARBA" id="ARBA00022448"/>
    </source>
</evidence>
<reference evidence="7" key="1">
    <citation type="journal article" date="2022" name="Int. J. Mol. Sci.">
        <title>Draft Genome of Tanacetum Coccineum: Genomic Comparison of Closely Related Tanacetum-Family Plants.</title>
        <authorList>
            <person name="Yamashiro T."/>
            <person name="Shiraishi A."/>
            <person name="Nakayama K."/>
            <person name="Satake H."/>
        </authorList>
    </citation>
    <scope>NUCLEOTIDE SEQUENCE</scope>
</reference>
<dbReference type="InterPro" id="IPR016024">
    <property type="entry name" value="ARM-type_fold"/>
</dbReference>
<dbReference type="PROSITE" id="PS50166">
    <property type="entry name" value="IMPORTIN_B_NT"/>
    <property type="match status" value="1"/>
</dbReference>
<comment type="subcellular location">
    <subcellularLocation>
        <location evidence="1">Cytoplasm</location>
    </subcellularLocation>
</comment>
<dbReference type="Pfam" id="PF03810">
    <property type="entry name" value="IBN_N"/>
    <property type="match status" value="1"/>
</dbReference>
<gene>
    <name evidence="7" type="ORF">Tco_0877718</name>
</gene>
<evidence type="ECO:0000256" key="4">
    <source>
        <dbReference type="ARBA" id="ARBA00022737"/>
    </source>
</evidence>
<keyword evidence="5" id="KW-0653">Protein transport</keyword>
<dbReference type="SUPFAM" id="SSF48371">
    <property type="entry name" value="ARM repeat"/>
    <property type="match status" value="1"/>
</dbReference>
<dbReference type="InterPro" id="IPR040122">
    <property type="entry name" value="Importin_beta"/>
</dbReference>
<dbReference type="InterPro" id="IPR058584">
    <property type="entry name" value="IMB1_TNPO1-like_TPR"/>
</dbReference>
<evidence type="ECO:0000259" key="6">
    <source>
        <dbReference type="PROSITE" id="PS50166"/>
    </source>
</evidence>
<keyword evidence="3" id="KW-0963">Cytoplasm</keyword>
<sequence>MANEVTQVLLNAQSIDGSVRKHAEESLKQFQEQNLAGFLLSLSGELASEEKPVDSRKLAGLILKNALDAKEQHRKFELVQRWLSLDVGVKTQIKTCLLQTLTSPVHEARSTASQVIAKVAGIELPQKQWPELIGSLLSSIHQVPVHVKQATLETLGYLCEEVSPDVVEQDQVNKILTAVVQGMNPSEGSNDVKLAATRALYNALSFAQANFSNDMERDYIMKVVCESTLSPEVKIRQAAFECLVSISSSYYEKIAPYMQDIFNITAKAVKEDEEPVALQAIEFWSSICDEEIDILEDYGGDFTADSEVPCFYFIKQALPALVPMLLETLLKQEEDQDQDEGAWNLAMAGGTCLGLVARTVGDDIVPLVMPFIEENISKPDWRQREGATYAFGSILEGPSPNKLVPLVNVALSFMLTALTTDPNSHVKDTTAWTLGRIFEFLHGSTMETAVVTPTNCQQIITVLLQSMKDAPNVAEKACGALYFLAQGFEDIVQSSPLTPYFQEIVQSLLTVTHREDAGESRLRTAAYETLNEVVRCSTDETAAMVLQLVPVIMMELHKTLEEQKLSSDERQKQNELQGLLCGCLQVIIQKLGSSDQTKYAFMQYADQIMGLFLRVFACRNATVHEEAMLAIGALAYSTGPDFAKYMPEFYKYLEMGLQNFEEYQVCAVTVGVVGDICRAIEDKVLPWCDGIMTQLLKDLSSNQLHRSVKPPIFSCFGDIALAIGENFEKYLMYAMPMLQSAAELSSHTSGADDEMIDYTNLLRNGILEAYSGIFQGFKSSPKTQLLIPYAPHIVQFLDLIYMEKDMDDVVMKTAIGVLGDLADTLGSNAGSLIQQSLSSKDFLNECLSSDDHLIKESAEWAKLAISRAISV</sequence>
<evidence type="ECO:0000313" key="8">
    <source>
        <dbReference type="Proteomes" id="UP001151760"/>
    </source>
</evidence>
<comment type="caution">
    <text evidence="7">The sequence shown here is derived from an EMBL/GenBank/DDBJ whole genome shotgun (WGS) entry which is preliminary data.</text>
</comment>
<protein>
    <submittedName>
        <fullName evidence="7">Importin subunit beta-1</fullName>
    </submittedName>
</protein>
<evidence type="ECO:0000313" key="7">
    <source>
        <dbReference type="EMBL" id="GJT19012.1"/>
    </source>
</evidence>
<organism evidence="7 8">
    <name type="scientific">Tanacetum coccineum</name>
    <dbReference type="NCBI Taxonomy" id="301880"/>
    <lineage>
        <taxon>Eukaryota</taxon>
        <taxon>Viridiplantae</taxon>
        <taxon>Streptophyta</taxon>
        <taxon>Embryophyta</taxon>
        <taxon>Tracheophyta</taxon>
        <taxon>Spermatophyta</taxon>
        <taxon>Magnoliopsida</taxon>
        <taxon>eudicotyledons</taxon>
        <taxon>Gunneridae</taxon>
        <taxon>Pentapetalae</taxon>
        <taxon>asterids</taxon>
        <taxon>campanulids</taxon>
        <taxon>Asterales</taxon>
        <taxon>Asteraceae</taxon>
        <taxon>Asteroideae</taxon>
        <taxon>Anthemideae</taxon>
        <taxon>Anthemidinae</taxon>
        <taxon>Tanacetum</taxon>
    </lineage>
</organism>
<dbReference type="InterPro" id="IPR011989">
    <property type="entry name" value="ARM-like"/>
</dbReference>
<keyword evidence="4" id="KW-0677">Repeat</keyword>
<proteinExistence type="predicted"/>
<accession>A0ABQ5BYE1</accession>